<keyword evidence="6 7" id="KW-0503">Monooxygenase</keyword>
<dbReference type="FunFam" id="1.10.630.10:FF:000018">
    <property type="entry name" value="Cytochrome P450 monooxygenase"/>
    <property type="match status" value="1"/>
</dbReference>
<evidence type="ECO:0000256" key="5">
    <source>
        <dbReference type="ARBA" id="ARBA00023004"/>
    </source>
</evidence>
<evidence type="ECO:0000256" key="4">
    <source>
        <dbReference type="ARBA" id="ARBA00023002"/>
    </source>
</evidence>
<dbReference type="InterPro" id="IPR001128">
    <property type="entry name" value="Cyt_P450"/>
</dbReference>
<feature type="non-terminal residue" evidence="8">
    <location>
        <position position="351"/>
    </location>
</feature>
<keyword evidence="4 7" id="KW-0560">Oxidoreductase</keyword>
<name>A0A150P9Q8_SORCE</name>
<evidence type="ECO:0000313" key="8">
    <source>
        <dbReference type="EMBL" id="KYF52445.1"/>
    </source>
</evidence>
<evidence type="ECO:0000256" key="1">
    <source>
        <dbReference type="ARBA" id="ARBA00010617"/>
    </source>
</evidence>
<dbReference type="InterPro" id="IPR017972">
    <property type="entry name" value="Cyt_P450_CS"/>
</dbReference>
<comment type="similarity">
    <text evidence="1 7">Belongs to the cytochrome P450 family.</text>
</comment>
<evidence type="ECO:0000313" key="9">
    <source>
        <dbReference type="Proteomes" id="UP000075420"/>
    </source>
</evidence>
<gene>
    <name evidence="8" type="ORF">BE08_23900</name>
</gene>
<dbReference type="Pfam" id="PF00067">
    <property type="entry name" value="p450"/>
    <property type="match status" value="1"/>
</dbReference>
<protein>
    <submittedName>
        <fullName evidence="8">Cytochrome</fullName>
    </submittedName>
</protein>
<dbReference type="InterPro" id="IPR036396">
    <property type="entry name" value="Cyt_P450_sf"/>
</dbReference>
<keyword evidence="5 7" id="KW-0408">Iron</keyword>
<dbReference type="GO" id="GO:0004497">
    <property type="term" value="F:monooxygenase activity"/>
    <property type="evidence" value="ECO:0007669"/>
    <property type="project" value="UniProtKB-KW"/>
</dbReference>
<dbReference type="PANTHER" id="PTHR46696:SF1">
    <property type="entry name" value="CYTOCHROME P450 YJIB-RELATED"/>
    <property type="match status" value="1"/>
</dbReference>
<dbReference type="PRINTS" id="PR00359">
    <property type="entry name" value="BP450"/>
</dbReference>
<dbReference type="PROSITE" id="PS00086">
    <property type="entry name" value="CYTOCHROME_P450"/>
    <property type="match status" value="1"/>
</dbReference>
<evidence type="ECO:0000256" key="2">
    <source>
        <dbReference type="ARBA" id="ARBA00022617"/>
    </source>
</evidence>
<dbReference type="SUPFAM" id="SSF48264">
    <property type="entry name" value="Cytochrome P450"/>
    <property type="match status" value="1"/>
</dbReference>
<dbReference type="Proteomes" id="UP000075420">
    <property type="component" value="Unassembled WGS sequence"/>
</dbReference>
<dbReference type="AlphaFoldDB" id="A0A150P9Q8"/>
<dbReference type="GO" id="GO:0005506">
    <property type="term" value="F:iron ion binding"/>
    <property type="evidence" value="ECO:0007669"/>
    <property type="project" value="InterPro"/>
</dbReference>
<sequence>MNLFSEEMRRNPYPLYDQIRSSTPVLHHPPSGAWLIFDHDGVKRALHDHEAFGSAVSPPGNRTSEWLVFSDPPRHTKLRALLSRAFTPRAVAELEPRIRRLSQELLDRTIGRGAMDLVEDYAVPLPLLVIAEMLGAPTEDQPRFKRWSDVILDLSTTVSSSAEAARAIGAFTSVSAEMQGYLRGLVAQRRAAPRDDLLTRLVEAEVDGARLNEDEILGFFQLLLVAGHETTTNLISNAVLCLLEHPTELARLRGEPQLLPSAIEEVLRYRSPVQTMFRVTRRDVAMHGEVIPAGEPALVMIGSANRDPKQFRDPGRFDIARDPGPHVAFGHGIHFCLGAPLARLEARVALS</sequence>
<dbReference type="InterPro" id="IPR002397">
    <property type="entry name" value="Cyt_P450_B"/>
</dbReference>
<dbReference type="CDD" id="cd11032">
    <property type="entry name" value="P450_EryK-like"/>
    <property type="match status" value="1"/>
</dbReference>
<keyword evidence="2 7" id="KW-0349">Heme</keyword>
<dbReference type="EMBL" id="JELY01002466">
    <property type="protein sequence ID" value="KYF52445.1"/>
    <property type="molecule type" value="Genomic_DNA"/>
</dbReference>
<evidence type="ECO:0000256" key="3">
    <source>
        <dbReference type="ARBA" id="ARBA00022723"/>
    </source>
</evidence>
<evidence type="ECO:0000256" key="6">
    <source>
        <dbReference type="ARBA" id="ARBA00023033"/>
    </source>
</evidence>
<accession>A0A150P9Q8</accession>
<evidence type="ECO:0000256" key="7">
    <source>
        <dbReference type="RuleBase" id="RU000461"/>
    </source>
</evidence>
<dbReference type="Gene3D" id="1.10.630.10">
    <property type="entry name" value="Cytochrome P450"/>
    <property type="match status" value="1"/>
</dbReference>
<organism evidence="8 9">
    <name type="scientific">Sorangium cellulosum</name>
    <name type="common">Polyangium cellulosum</name>
    <dbReference type="NCBI Taxonomy" id="56"/>
    <lineage>
        <taxon>Bacteria</taxon>
        <taxon>Pseudomonadati</taxon>
        <taxon>Myxococcota</taxon>
        <taxon>Polyangia</taxon>
        <taxon>Polyangiales</taxon>
        <taxon>Polyangiaceae</taxon>
        <taxon>Sorangium</taxon>
    </lineage>
</organism>
<dbReference type="GO" id="GO:0016705">
    <property type="term" value="F:oxidoreductase activity, acting on paired donors, with incorporation or reduction of molecular oxygen"/>
    <property type="evidence" value="ECO:0007669"/>
    <property type="project" value="InterPro"/>
</dbReference>
<keyword evidence="3 7" id="KW-0479">Metal-binding</keyword>
<dbReference type="GO" id="GO:0020037">
    <property type="term" value="F:heme binding"/>
    <property type="evidence" value="ECO:0007669"/>
    <property type="project" value="InterPro"/>
</dbReference>
<dbReference type="PRINTS" id="PR00385">
    <property type="entry name" value="P450"/>
</dbReference>
<reference evidence="8 9" key="1">
    <citation type="submission" date="2014-02" db="EMBL/GenBank/DDBJ databases">
        <title>The small core and large imbalanced accessory genome model reveals a collaborative survival strategy of Sorangium cellulosum strains in nature.</title>
        <authorList>
            <person name="Han K."/>
            <person name="Peng R."/>
            <person name="Blom J."/>
            <person name="Li Y.-Z."/>
        </authorList>
    </citation>
    <scope>NUCLEOTIDE SEQUENCE [LARGE SCALE GENOMIC DNA]</scope>
    <source>
        <strain evidence="8 9">So0157-25</strain>
    </source>
</reference>
<dbReference type="PANTHER" id="PTHR46696">
    <property type="entry name" value="P450, PUTATIVE (EUROFUNG)-RELATED"/>
    <property type="match status" value="1"/>
</dbReference>
<proteinExistence type="inferred from homology"/>
<comment type="caution">
    <text evidence="8">The sequence shown here is derived from an EMBL/GenBank/DDBJ whole genome shotgun (WGS) entry which is preliminary data.</text>
</comment>